<dbReference type="GO" id="GO:0009277">
    <property type="term" value="C:fungal-type cell wall"/>
    <property type="evidence" value="ECO:0007669"/>
    <property type="project" value="TreeGrafter"/>
</dbReference>
<evidence type="ECO:0000256" key="8">
    <source>
        <dbReference type="SAM" id="Phobius"/>
    </source>
</evidence>
<dbReference type="InterPro" id="IPR013534">
    <property type="entry name" value="Starch_synth_cat_dom"/>
</dbReference>
<accession>A0AA38PAJ7</accession>
<dbReference type="GO" id="GO:0070600">
    <property type="term" value="P:fungal-type cell wall (1-&gt;3)-alpha-glucan biosynthetic process"/>
    <property type="evidence" value="ECO:0007669"/>
    <property type="project" value="TreeGrafter"/>
</dbReference>
<dbReference type="InterPro" id="IPR058658">
    <property type="entry name" value="Mok11-13/Ags1-like_Ig_2"/>
</dbReference>
<feature type="compositionally biased region" description="Acidic residues" evidence="7">
    <location>
        <begin position="1783"/>
        <end position="1794"/>
    </location>
</feature>
<feature type="region of interest" description="Disordered" evidence="7">
    <location>
        <begin position="1756"/>
        <end position="1811"/>
    </location>
</feature>
<feature type="compositionally biased region" description="Polar residues" evidence="7">
    <location>
        <begin position="1796"/>
        <end position="1811"/>
    </location>
</feature>
<keyword evidence="10" id="KW-0378">Hydrolase</keyword>
<dbReference type="InterPro" id="IPR058656">
    <property type="entry name" value="Mok11-13/Ags1-like_GH"/>
</dbReference>
<feature type="transmembrane region" description="Helical" evidence="8">
    <location>
        <begin position="2257"/>
        <end position="2278"/>
    </location>
</feature>
<dbReference type="InterPro" id="IPR017853">
    <property type="entry name" value="GH"/>
</dbReference>
<dbReference type="SMART" id="SM00642">
    <property type="entry name" value="Aamy"/>
    <property type="match status" value="1"/>
</dbReference>
<keyword evidence="8" id="KW-0472">Membrane</keyword>
<feature type="transmembrane region" description="Helical" evidence="8">
    <location>
        <begin position="2139"/>
        <end position="2161"/>
    </location>
</feature>
<dbReference type="Gene3D" id="3.20.20.80">
    <property type="entry name" value="Glycosidases"/>
    <property type="match status" value="2"/>
</dbReference>
<gene>
    <name evidence="10" type="ORF">F5878DRAFT_678450</name>
</gene>
<dbReference type="EMBL" id="MU806131">
    <property type="protein sequence ID" value="KAJ3839377.1"/>
    <property type="molecule type" value="Genomic_DNA"/>
</dbReference>
<proteinExistence type="inferred from homology"/>
<feature type="region of interest" description="Disordered" evidence="7">
    <location>
        <begin position="65"/>
        <end position="85"/>
    </location>
</feature>
<evidence type="ECO:0000256" key="7">
    <source>
        <dbReference type="SAM" id="MobiDB-lite"/>
    </source>
</evidence>
<comment type="similarity">
    <text evidence="1">Belongs to the glycosyltransferase group 1 family.</text>
</comment>
<dbReference type="SUPFAM" id="SSF53756">
    <property type="entry name" value="UDP-Glycosyltransferase/glycogen phosphorylase"/>
    <property type="match status" value="1"/>
</dbReference>
<dbReference type="GO" id="GO:0047657">
    <property type="term" value="F:alpha-1,3-glucan synthase activity"/>
    <property type="evidence" value="ECO:0007669"/>
    <property type="project" value="UniProtKB-EC"/>
</dbReference>
<dbReference type="Pfam" id="PF26127">
    <property type="entry name" value="12TM_Mok13"/>
    <property type="match status" value="1"/>
</dbReference>
<feature type="non-terminal residue" evidence="10">
    <location>
        <position position="2459"/>
    </location>
</feature>
<feature type="transmembrane region" description="Helical" evidence="8">
    <location>
        <begin position="2045"/>
        <end position="2064"/>
    </location>
</feature>
<evidence type="ECO:0000313" key="11">
    <source>
        <dbReference type="Proteomes" id="UP001163846"/>
    </source>
</evidence>
<comment type="caution">
    <text evidence="10">The sequence shown here is derived from an EMBL/GenBank/DDBJ whole genome shotgun (WGS) entry which is preliminary data.</text>
</comment>
<evidence type="ECO:0000313" key="10">
    <source>
        <dbReference type="EMBL" id="KAJ3839377.1"/>
    </source>
</evidence>
<comment type="catalytic activity">
    <reaction evidence="6">
        <text>[(1-&gt;3)-alpha-D-glucosyl](n) + UDP-alpha-D-glucose = [(1-&gt;3)-alpha-D-glucosyl](n+1) + UDP + H(+)</text>
        <dbReference type="Rhea" id="RHEA:19749"/>
        <dbReference type="Rhea" id="RHEA-COMP:11150"/>
        <dbReference type="Rhea" id="RHEA-COMP:11151"/>
        <dbReference type="ChEBI" id="CHEBI:15378"/>
        <dbReference type="ChEBI" id="CHEBI:28100"/>
        <dbReference type="ChEBI" id="CHEBI:58223"/>
        <dbReference type="ChEBI" id="CHEBI:58885"/>
        <dbReference type="EC" id="2.4.1.183"/>
    </reaction>
</comment>
<dbReference type="EC" id="2.4.1.183" evidence="2"/>
<reference evidence="10" key="1">
    <citation type="submission" date="2022-08" db="EMBL/GenBank/DDBJ databases">
        <authorList>
            <consortium name="DOE Joint Genome Institute"/>
            <person name="Min B."/>
            <person name="Riley R."/>
            <person name="Sierra-Patev S."/>
            <person name="Naranjo-Ortiz M."/>
            <person name="Looney B."/>
            <person name="Konkel Z."/>
            <person name="Slot J.C."/>
            <person name="Sakamoto Y."/>
            <person name="Steenwyk J.L."/>
            <person name="Rokas A."/>
            <person name="Carro J."/>
            <person name="Camarero S."/>
            <person name="Ferreira P."/>
            <person name="Molpeceres G."/>
            <person name="Ruiz-Duenas F.J."/>
            <person name="Serrano A."/>
            <person name="Henrissat B."/>
            <person name="Drula E."/>
            <person name="Hughes K.W."/>
            <person name="Mata J.L."/>
            <person name="Ishikawa N.K."/>
            <person name="Vargas-Isla R."/>
            <person name="Ushijima S."/>
            <person name="Smith C.A."/>
            <person name="Ahrendt S."/>
            <person name="Andreopoulos W."/>
            <person name="He G."/>
            <person name="Labutti K."/>
            <person name="Lipzen A."/>
            <person name="Ng V."/>
            <person name="Sandor L."/>
            <person name="Barry K."/>
            <person name="Martinez A.T."/>
            <person name="Xiao Y."/>
            <person name="Gibbons J.G."/>
            <person name="Terashima K."/>
            <person name="Hibbett D.S."/>
            <person name="Grigoriev I.V."/>
        </authorList>
    </citation>
    <scope>NUCLEOTIDE SEQUENCE</scope>
    <source>
        <strain evidence="10">TFB9207</strain>
    </source>
</reference>
<dbReference type="GO" id="GO:0016787">
    <property type="term" value="F:hydrolase activity"/>
    <property type="evidence" value="ECO:0007669"/>
    <property type="project" value="UniProtKB-KW"/>
</dbReference>
<dbReference type="Pfam" id="PF08323">
    <property type="entry name" value="Glyco_transf_5"/>
    <property type="match status" value="1"/>
</dbReference>
<keyword evidence="8" id="KW-0812">Transmembrane</keyword>
<dbReference type="FunFam" id="3.40.50.2000:FF:000052">
    <property type="entry name" value="Alpha-1,3-glucan synthase Ags2"/>
    <property type="match status" value="1"/>
</dbReference>
<sequence length="2459" mass="272915">LVLGSPYNSVLTSYNLNLNKTATSPLDYYTNRSNTTYTNSPQNWRSLPIYTVLLDKLSNGDPSNDDFFGTPFESDPGSPGSSGGGTQLRFGGDLKGLGSDRVLDYLEGMGVGVIYVAGTGFLNEIWEADGYSPLDFSVLDPHWGTWDDWVAVIDKIHARGMYFMADFTVGTMSDLIGFKGFLNTTAPFTLAEYEAEYLNPSYIPWNFTDYKDFEISNTRNTSCVLPQFWNDDGTLLANVSSQAPLPGCLESDFDQYGSIEAFGVFPDWQRQLSKFAGVQDRLREWKPGMVDKLTKFSCMVIQALDIDAIRVDKSLQVTVDALAEWSKGTRECAKGVGKGNFYVAGEVTGGDTFGALYLGRGRTPAMRPDSIALAGNLTSSDSQYFLREEGLNALDGCAFHYSIYRSLTSFLGMDGNLLDAFDLSSDSFITAWNEMFVNDDFINPNTGEIDPRHMYGTSNFDVFRWPSLSDGVRRGMLGSFVTALVMPGVVMYYYGEEQDFYIFDSTANNYLYGRQAMPSSLAWLHHGCYHLGSQQYFNMPLSRALLGCSDPSVPLDHFDVTSSTRLLFTQFNFLRSKYAVLEDGFALTQLGNWTDVIERPGSGGVGVEVGLWSLMREGMQGVQLLNQTEEMNNNTVWMFMTNVNVTQTYSFDCLSSPDWIKAPTSNTTTVRNLLYPFETYTLVASLSPYFNDGNAPFFGCLQNLTMDPYGFKVLVLEEDWVEAPPVVTAFWPGHDTRIVSTLVNVDIALGFSQPMDCDNVTNSIVLNMSSSGHGSAPSIANVSCLSVNPPSQSGMSGIPQTIWIWNATLVGLPDGVLEIKVVNPASSGGVPSGATDHLLLRKGLPNNVMIFPENDYNSSALVVSSNTSASNTFLYTHSAFGADSFRYSLDFGITWTNWTDWEDITTINTDDFSKKQNSGADMGVGNVDVFWDDVHLIVQYWSQATLSSAVIAHADSGGYTGPARRLPGFLARGDFNEWGNNLGVNSRFTLAEDVAYSPFSQSSSLSSNSLLSPRGGSNTLWELKLMTTWPTFIQLSPFASSSSTTSPDSPLSTSYTFGDTDSDSILDRLPPNSESPNYLNLSSPPYPYLSYSVLIDDTTMRWGLVPRGRAEISMAVYVLLLIIPVVTGALAVGLFVGCFYGVVENKFGVVKSVRGRGKGRPRRYLDSVARGRERQKTKHLSTMKLQKKTPHANTHQIIGWPESPSKPQRTVLIATLEYEILPFPQLKVKIGGLGVMSSLMGKSMTDVSLIWVAPKVGDLVYPANLGDPMEPIEVVLFGETYLVEVEVYVYQHITYVLLDSPVFRAQTKADPYPERMDDLSSAIFYSTWNQSIASVIRRFPQIDIYHINDYHGALAPLYLLPKLIPVCLSLHNAEFQGLWPLRTPTELSEVCAAFNLPKKICVKYVQLGNTFNLLHAGAEYISKHQGGVGVAGVSEKYGKRSWARYPALWTLKGVEALPNPDPTDIADLEEEDKSKIKGIKADMTSEAERARPELKRQAQEWAGIEQNPNSNLFVFVGRWSKQKGVDLIADVMPSLLAKDPSIQLITIGPVIDLYGRLAALKLARLQALYPSRVYSKPEFTALPPYLFSGADFALIPSRDEPFGLVAVEFGRKGALGVGSRLGGLGLMPGWWYPVESPSTSHLLSQLTKTIKLALRSSQSERALLRARSAVQRFPVIEWRQKMEDFHKRSIVVSRKEAGERAWRESDGWALYDSVHNDDQRLSGDEWNPAVEIYNEQNRTRRSSARASVEALAPITNRPISLYRSPSPDSPSPPPHFQSPQETSDSEFDDSDDYAMDNNQSQAGVSNPGLQTTLSNISESFQRPSSGYENFLERVNRLVAKDRRKVPDPFLPDANGDENSPSGSIRMMRLGGHSRTASSESIASLVETKSDSPLNKAIASFTDSSGHITSQFDALLQHLSPVNSENQLSIEKYLMKSEKEFFKEVKKERLSWAGESLRSRSRERSGEREESRDSKRRSRSSFFWASNDSLTDWDGISMNRLQIALSREIKGWPLYTLLIASGQILSATSFQTTLLTGRNYQSNTQLYIITSIFLLTSLFIWYPLSRLRPARYVLAIPWILFATAFFLIGLPSIGGSAGQLKGDHLILANVATWCYAAASAAGFGFFALNFGEEAGASTQLWILRSSIVQGSQQIWVAALWYWGYTLNNESATYVPPWWIVMIVWPAAAGCLGIGGLLFWGLPEYYRQTPPMVSHFLTTLFRRKLVIWFLISEVLRDYWLSGPYGLNWTYLWNMNVPKLHIFFLVLGFFVGVWAIILAVLSHFSKTHTWLLPVFAVGLGAPRWCQMLWATSSLGTYLPWGGTSGPYLGITLWLWLGILDAIQGIGLGMILLQTLSRLHVLTTLAFSQIIGAAVVMLARATSPDGIGPGNVFPNFGIWDPSLDGGIVKSGIGEPIFWIALGCQLIIIAGYFWFYRKEELGKWKSFLLFLPVLIILLSNERST</sequence>
<name>A0AA38PAJ7_9AGAR</name>
<organism evidence="10 11">
    <name type="scientific">Lentinula raphanica</name>
    <dbReference type="NCBI Taxonomy" id="153919"/>
    <lineage>
        <taxon>Eukaryota</taxon>
        <taxon>Fungi</taxon>
        <taxon>Dikarya</taxon>
        <taxon>Basidiomycota</taxon>
        <taxon>Agaricomycotina</taxon>
        <taxon>Agaricomycetes</taxon>
        <taxon>Agaricomycetidae</taxon>
        <taxon>Agaricales</taxon>
        <taxon>Marasmiineae</taxon>
        <taxon>Omphalotaceae</taxon>
        <taxon>Lentinula</taxon>
    </lineage>
</organism>
<dbReference type="Pfam" id="PF26111">
    <property type="entry name" value="Ig_Mok13"/>
    <property type="match status" value="1"/>
</dbReference>
<dbReference type="Pfam" id="PF26122">
    <property type="entry name" value="CBM_Mok13"/>
    <property type="match status" value="1"/>
</dbReference>
<dbReference type="PANTHER" id="PTHR47182">
    <property type="entry name" value="CELL WALL ALPHA-1,3-GLUCAN SYNTHASE AGS1-RELATED"/>
    <property type="match status" value="1"/>
</dbReference>
<evidence type="ECO:0000256" key="4">
    <source>
        <dbReference type="ARBA" id="ARBA00022679"/>
    </source>
</evidence>
<dbReference type="InterPro" id="IPR058657">
    <property type="entry name" value="Mok11-13/Ags1-like_Ig"/>
</dbReference>
<protein>
    <recommendedName>
        <fullName evidence="2">alpha-1,3-glucan synthase</fullName>
        <ecNumber evidence="2">2.4.1.183</ecNumber>
    </recommendedName>
</protein>
<feature type="transmembrane region" description="Helical" evidence="8">
    <location>
        <begin position="2176"/>
        <end position="2198"/>
    </location>
</feature>
<dbReference type="InterPro" id="IPR058659">
    <property type="entry name" value="Mok11-13/Ags1-like_CBM"/>
</dbReference>
<feature type="transmembrane region" description="Helical" evidence="8">
    <location>
        <begin position="2327"/>
        <end position="2348"/>
    </location>
</feature>
<keyword evidence="4" id="KW-0808">Transferase</keyword>
<keyword evidence="8" id="KW-1133">Transmembrane helix</keyword>
<feature type="compositionally biased region" description="Pro residues" evidence="7">
    <location>
        <begin position="1767"/>
        <end position="1776"/>
    </location>
</feature>
<feature type="transmembrane region" description="Helical" evidence="8">
    <location>
        <begin position="2355"/>
        <end position="2375"/>
    </location>
</feature>
<dbReference type="InterPro" id="IPR058655">
    <property type="entry name" value="Mok11-14/Ags1-like"/>
</dbReference>
<dbReference type="Gene3D" id="3.40.50.2000">
    <property type="entry name" value="Glycogen Phosphorylase B"/>
    <property type="match status" value="2"/>
</dbReference>
<evidence type="ECO:0000256" key="3">
    <source>
        <dbReference type="ARBA" id="ARBA00022676"/>
    </source>
</evidence>
<evidence type="ECO:0000256" key="1">
    <source>
        <dbReference type="ARBA" id="ARBA00006122"/>
    </source>
</evidence>
<evidence type="ECO:0000256" key="2">
    <source>
        <dbReference type="ARBA" id="ARBA00012688"/>
    </source>
</evidence>
<evidence type="ECO:0000256" key="6">
    <source>
        <dbReference type="ARBA" id="ARBA00048960"/>
    </source>
</evidence>
<keyword evidence="5" id="KW-0961">Cell wall biogenesis/degradation</keyword>
<dbReference type="Proteomes" id="UP001163846">
    <property type="component" value="Unassembled WGS sequence"/>
</dbReference>
<feature type="transmembrane region" description="Helical" evidence="8">
    <location>
        <begin position="2104"/>
        <end position="2127"/>
    </location>
</feature>
<dbReference type="InterPro" id="IPR001296">
    <property type="entry name" value="Glyco_trans_1"/>
</dbReference>
<feature type="transmembrane region" description="Helical" evidence="8">
    <location>
        <begin position="2071"/>
        <end position="2092"/>
    </location>
</feature>
<dbReference type="InterPro" id="IPR058654">
    <property type="entry name" value="Mok11-14/Ags1-like_TM"/>
</dbReference>
<dbReference type="Pfam" id="PF00534">
    <property type="entry name" value="Glycos_transf_1"/>
    <property type="match status" value="1"/>
</dbReference>
<dbReference type="InterPro" id="IPR006047">
    <property type="entry name" value="GH13_cat_dom"/>
</dbReference>
<dbReference type="Pfam" id="PF26114">
    <property type="entry name" value="Ig_2_Mok13"/>
    <property type="match status" value="1"/>
</dbReference>
<feature type="non-terminal residue" evidence="10">
    <location>
        <position position="1"/>
    </location>
</feature>
<dbReference type="Pfam" id="PF26108">
    <property type="entry name" value="GH_Mok13"/>
    <property type="match status" value="1"/>
</dbReference>
<evidence type="ECO:0000259" key="9">
    <source>
        <dbReference type="SMART" id="SM00642"/>
    </source>
</evidence>
<keyword evidence="3" id="KW-0328">Glycosyltransferase</keyword>
<feature type="domain" description="Glycosyl hydrolase family 13 catalytic" evidence="9">
    <location>
        <begin position="51"/>
        <end position="543"/>
    </location>
</feature>
<evidence type="ECO:0000256" key="5">
    <source>
        <dbReference type="ARBA" id="ARBA00023316"/>
    </source>
</evidence>
<keyword evidence="11" id="KW-1185">Reference proteome</keyword>
<dbReference type="SUPFAM" id="SSF51445">
    <property type="entry name" value="(Trans)glycosidases"/>
    <property type="match status" value="1"/>
</dbReference>
<feature type="transmembrane region" description="Helical" evidence="8">
    <location>
        <begin position="2412"/>
        <end position="2430"/>
    </location>
</feature>
<dbReference type="PANTHER" id="PTHR47182:SF2">
    <property type="entry name" value="CELL WALL ALPHA-1,3-GLUCAN SYNTHASE AGS1"/>
    <property type="match status" value="1"/>
</dbReference>
<dbReference type="Pfam" id="PF00128">
    <property type="entry name" value="Alpha-amylase"/>
    <property type="match status" value="1"/>
</dbReference>